<comment type="caution">
    <text evidence="1">The sequence shown here is derived from an EMBL/GenBank/DDBJ whole genome shotgun (WGS) entry which is preliminary data.</text>
</comment>
<keyword evidence="1" id="KW-0238">DNA-binding</keyword>
<reference evidence="1 2" key="1">
    <citation type="submission" date="2020-04" db="EMBL/GenBank/DDBJ databases">
        <title>Paeniglutamicibacter sp. ANT13_2, a novel actinomycete isolated from sediment in Antarctica.</title>
        <authorList>
            <person name="Sakdapetsiri C."/>
            <person name="Pinyakong O."/>
        </authorList>
    </citation>
    <scope>NUCLEOTIDE SEQUENCE [LARGE SCALE GENOMIC DNA]</scope>
    <source>
        <strain evidence="1 2">ANT13_2</strain>
    </source>
</reference>
<dbReference type="InterPro" id="IPR009351">
    <property type="entry name" value="AlkZ-like"/>
</dbReference>
<dbReference type="PANTHER" id="PTHR38479:SF2">
    <property type="entry name" value="WINGED HELIX DNA-BINDING DOMAIN-CONTAINING PROTEIN"/>
    <property type="match status" value="1"/>
</dbReference>
<dbReference type="PANTHER" id="PTHR38479">
    <property type="entry name" value="LMO0824 PROTEIN"/>
    <property type="match status" value="1"/>
</dbReference>
<dbReference type="RefSeq" id="WP_168151185.1">
    <property type="nucleotide sequence ID" value="NZ_JAAWVT010000002.1"/>
</dbReference>
<sequence>MAASTPGLSPRQRSSISRLRLGAQGLAPECGPAAMTRSASTPQEVVAALGMIQAQDLPQGCWGIGVRLPGARLTEIHDALARGSIIRTWSARGTLMLIVPRLYRTLLAVTGARMETQMRATRAAEAITDAEIDALADVARACCGPEGATRAQLLAAFSAAGSSIAGQRGYHLIVAVALRGAIVQGPMEPGSSTRQLFMEASEWVKEPAATLDPEQALDELVRIYFASHGPATVADCAWWLGLPLTPVRLAVQRAADTLASVELGSQRYFFAASHRDRFETPPGARSVLALPGFDEFILGYKDRSATLAAEFAEVVTPGKNGLFRRTVAAGGETIGTWEVESKGKIRVARFVPFSGITVSAARHGAIESRMNDYLRFRDS</sequence>
<gene>
    <name evidence="1" type="ORF">HED64_05855</name>
</gene>
<proteinExistence type="predicted"/>
<dbReference type="GO" id="GO:0003677">
    <property type="term" value="F:DNA binding"/>
    <property type="evidence" value="ECO:0007669"/>
    <property type="project" value="UniProtKB-KW"/>
</dbReference>
<keyword evidence="2" id="KW-1185">Reference proteome</keyword>
<protein>
    <submittedName>
        <fullName evidence="1">Winged helix DNA-binding domain-containing protein</fullName>
    </submittedName>
</protein>
<organism evidence="1 2">
    <name type="scientific">Paeniglutamicibacter terrestris</name>
    <dbReference type="NCBI Taxonomy" id="2723403"/>
    <lineage>
        <taxon>Bacteria</taxon>
        <taxon>Bacillati</taxon>
        <taxon>Actinomycetota</taxon>
        <taxon>Actinomycetes</taxon>
        <taxon>Micrococcales</taxon>
        <taxon>Micrococcaceae</taxon>
        <taxon>Paeniglutamicibacter</taxon>
    </lineage>
</organism>
<evidence type="ECO:0000313" key="2">
    <source>
        <dbReference type="Proteomes" id="UP000746595"/>
    </source>
</evidence>
<accession>A0ABX1G3A2</accession>
<dbReference type="Pfam" id="PF06224">
    <property type="entry name" value="AlkZ-like"/>
    <property type="match status" value="1"/>
</dbReference>
<dbReference type="EMBL" id="JAAWVT010000002">
    <property type="protein sequence ID" value="NKG20236.1"/>
    <property type="molecule type" value="Genomic_DNA"/>
</dbReference>
<name>A0ABX1G3A2_9MICC</name>
<dbReference type="Proteomes" id="UP000746595">
    <property type="component" value="Unassembled WGS sequence"/>
</dbReference>
<evidence type="ECO:0000313" key="1">
    <source>
        <dbReference type="EMBL" id="NKG20236.1"/>
    </source>
</evidence>